<evidence type="ECO:0000313" key="3">
    <source>
        <dbReference type="Proteomes" id="UP000274920"/>
    </source>
</evidence>
<evidence type="ECO:0000256" key="1">
    <source>
        <dbReference type="SAM" id="Phobius"/>
    </source>
</evidence>
<reference evidence="2" key="1">
    <citation type="submission" date="2018-10" db="EMBL/GenBank/DDBJ databases">
        <title>Schaedlerella arabinophila gen. nov. sp. nov., isolated from the mouse intestinal tract and comparative analysis with the genome of the closely related altered Schaedler flora strain ASF502.</title>
        <authorList>
            <person name="Miyake S."/>
            <person name="Soh M."/>
            <person name="Seedorf H."/>
        </authorList>
    </citation>
    <scope>NUCLEOTIDE SEQUENCE [LARGE SCALE GENOMIC DNA]</scope>
    <source>
        <strain evidence="2">DSM 106076</strain>
    </source>
</reference>
<dbReference type="EMBL" id="RHJS01000002">
    <property type="protein sequence ID" value="RRK32601.1"/>
    <property type="molecule type" value="Genomic_DNA"/>
</dbReference>
<organism evidence="2 3">
    <name type="scientific">Schaedlerella arabinosiphila</name>
    <dbReference type="NCBI Taxonomy" id="2044587"/>
    <lineage>
        <taxon>Bacteria</taxon>
        <taxon>Bacillati</taxon>
        <taxon>Bacillota</taxon>
        <taxon>Clostridia</taxon>
        <taxon>Lachnospirales</taxon>
        <taxon>Lachnospiraceae</taxon>
        <taxon>Schaedlerella</taxon>
    </lineage>
</organism>
<feature type="transmembrane region" description="Helical" evidence="1">
    <location>
        <begin position="340"/>
        <end position="362"/>
    </location>
</feature>
<protein>
    <recommendedName>
        <fullName evidence="4">Glycosyltransferase RgtA/B/C/D-like domain-containing protein</fullName>
    </recommendedName>
</protein>
<evidence type="ECO:0008006" key="4">
    <source>
        <dbReference type="Google" id="ProtNLM"/>
    </source>
</evidence>
<proteinExistence type="predicted"/>
<feature type="transmembrane region" description="Helical" evidence="1">
    <location>
        <begin position="77"/>
        <end position="99"/>
    </location>
</feature>
<feature type="transmembrane region" description="Helical" evidence="1">
    <location>
        <begin position="250"/>
        <end position="283"/>
    </location>
</feature>
<keyword evidence="3" id="KW-1185">Reference proteome</keyword>
<keyword evidence="1" id="KW-1133">Transmembrane helix</keyword>
<evidence type="ECO:0000313" key="2">
    <source>
        <dbReference type="EMBL" id="RRK32601.1"/>
    </source>
</evidence>
<feature type="transmembrane region" description="Helical" evidence="1">
    <location>
        <begin position="295"/>
        <end position="319"/>
    </location>
</feature>
<dbReference type="AlphaFoldDB" id="A0A426DIX9"/>
<feature type="transmembrane region" description="Helical" evidence="1">
    <location>
        <begin position="198"/>
        <end position="215"/>
    </location>
</feature>
<sequence length="476" mass="55889">MKEYIGNKNVIIGNTLRIKSFGKNIRYVSSQKKAYFYANLFLMTCLSIFWGNAGIVVIGFIGMTISLICAEGLPERYYGYMFIIMFVMLLYLMIHYYGLIEEYGIPYYAGDDEHFESWGQYLFEREIFSFGELNNVVFTNQGNARGYPLLLSWINLLVFGHYHTAMPRILNLYLWLSLSLLTCKLLRQRIMDSKIEKYMFISLALFPNGIYISSFVYRDTLMEFLIIVIVYNLAQLFTKKDQLKHYSRKFVSIITIIVITYFLSYIRMASVYICILLGALIYMDFHSDIRKKRKWLLYLLLGAAGLVILLRYNLLGLYINYSQKYTMYLLSQDYGLSSKIFSTPVFPFGWILRVMYGFTVPFPAGLFSLDFLNKPLFSTSNAMVYLGTFYQIYMLPYMFKAIVKRNVNAWMYMVVYSSVVLTTFTFRHFIMPLPLFVLAAAEEFSRTERIKRKYYAVIITFGIAMMAMLYFALKMF</sequence>
<dbReference type="Proteomes" id="UP000274920">
    <property type="component" value="Unassembled WGS sequence"/>
</dbReference>
<feature type="transmembrane region" description="Helical" evidence="1">
    <location>
        <begin position="411"/>
        <end position="430"/>
    </location>
</feature>
<dbReference type="RefSeq" id="WP_125128061.1">
    <property type="nucleotide sequence ID" value="NZ_RHJS01000002.1"/>
</dbReference>
<keyword evidence="1" id="KW-0472">Membrane</keyword>
<name>A0A426DIX9_9FIRM</name>
<gene>
    <name evidence="2" type="ORF">EBB54_15485</name>
</gene>
<comment type="caution">
    <text evidence="2">The sequence shown here is derived from an EMBL/GenBank/DDBJ whole genome shotgun (WGS) entry which is preliminary data.</text>
</comment>
<accession>A0A426DIX9</accession>
<feature type="transmembrane region" description="Helical" evidence="1">
    <location>
        <begin position="221"/>
        <end position="238"/>
    </location>
</feature>
<feature type="transmembrane region" description="Helical" evidence="1">
    <location>
        <begin position="454"/>
        <end position="473"/>
    </location>
</feature>
<feature type="transmembrane region" description="Helical" evidence="1">
    <location>
        <begin position="36"/>
        <end position="65"/>
    </location>
</feature>
<keyword evidence="1" id="KW-0812">Transmembrane</keyword>
<feature type="transmembrane region" description="Helical" evidence="1">
    <location>
        <begin position="382"/>
        <end position="399"/>
    </location>
</feature>